<sequence length="147" mass="16158">MAPPKNRGRRRVPPSWGPLFKKHYETKGEYASTFRVRRVVSVAAVEEDKRAGTATYVITFEYEPLDAPVDCTEFGSSHRGHGDDCRKVEYAMQSSGLWTVTKMHAQNSGRSGGAGGFGASEAAADAEAPVRLEETETDETSDYDSDY</sequence>
<dbReference type="AlphaFoldDB" id="A0A7S1CEQ4"/>
<feature type="region of interest" description="Disordered" evidence="1">
    <location>
        <begin position="108"/>
        <end position="147"/>
    </location>
</feature>
<gene>
    <name evidence="2" type="ORF">BSP0115_LOCUS10542</name>
</gene>
<feature type="compositionally biased region" description="Acidic residues" evidence="1">
    <location>
        <begin position="135"/>
        <end position="147"/>
    </location>
</feature>
<proteinExistence type="predicted"/>
<organism evidence="2">
    <name type="scientific">Bicosoecida sp. CB-2014</name>
    <dbReference type="NCBI Taxonomy" id="1486930"/>
    <lineage>
        <taxon>Eukaryota</taxon>
        <taxon>Sar</taxon>
        <taxon>Stramenopiles</taxon>
        <taxon>Bigyra</taxon>
        <taxon>Opalozoa</taxon>
        <taxon>Bicosoecida</taxon>
    </lineage>
</organism>
<evidence type="ECO:0000313" key="2">
    <source>
        <dbReference type="EMBL" id="CAD8917281.1"/>
    </source>
</evidence>
<reference evidence="2" key="1">
    <citation type="submission" date="2021-01" db="EMBL/GenBank/DDBJ databases">
        <authorList>
            <person name="Corre E."/>
            <person name="Pelletier E."/>
            <person name="Niang G."/>
            <person name="Scheremetjew M."/>
            <person name="Finn R."/>
            <person name="Kale V."/>
            <person name="Holt S."/>
            <person name="Cochrane G."/>
            <person name="Meng A."/>
            <person name="Brown T."/>
            <person name="Cohen L."/>
        </authorList>
    </citation>
    <scope>NUCLEOTIDE SEQUENCE</scope>
    <source>
        <strain evidence="2">Ms1</strain>
    </source>
</reference>
<accession>A0A7S1CEQ4</accession>
<evidence type="ECO:0000256" key="1">
    <source>
        <dbReference type="SAM" id="MobiDB-lite"/>
    </source>
</evidence>
<name>A0A7S1CEQ4_9STRA</name>
<protein>
    <submittedName>
        <fullName evidence="2">Uncharacterized protein</fullName>
    </submittedName>
</protein>
<dbReference type="EMBL" id="HBFS01015743">
    <property type="protein sequence ID" value="CAD8917281.1"/>
    <property type="molecule type" value="Transcribed_RNA"/>
</dbReference>